<accession>A0A1A8WSP9</accession>
<dbReference type="Proteomes" id="UP000078560">
    <property type="component" value="Unassembled WGS sequence"/>
</dbReference>
<dbReference type="EMBL" id="FLQU01002223">
    <property type="protein sequence ID" value="SBS95972.1"/>
    <property type="molecule type" value="Genomic_DNA"/>
</dbReference>
<dbReference type="Proteomes" id="UP000078546">
    <property type="component" value="Unassembled WGS sequence"/>
</dbReference>
<name>A0A1A8WSP9_PLAOA</name>
<sequence length="70" mass="8289">MKKVFFKAENVDTTSFSTYLLECSDYYDEIICTESFEINVLYISQLEDFNGKYNDKIEYLLSTESDIEIE</sequence>
<protein>
    <recommendedName>
        <fullName evidence="5">PIR Superfamily Protein</fullName>
    </recommendedName>
</protein>
<evidence type="ECO:0000313" key="4">
    <source>
        <dbReference type="Proteomes" id="UP000078560"/>
    </source>
</evidence>
<organism evidence="1 4">
    <name type="scientific">Plasmodium ovale curtisi</name>
    <dbReference type="NCBI Taxonomy" id="864141"/>
    <lineage>
        <taxon>Eukaryota</taxon>
        <taxon>Sar</taxon>
        <taxon>Alveolata</taxon>
        <taxon>Apicomplexa</taxon>
        <taxon>Aconoidasida</taxon>
        <taxon>Haemosporida</taxon>
        <taxon>Plasmodiidae</taxon>
        <taxon>Plasmodium</taxon>
        <taxon>Plasmodium (Plasmodium)</taxon>
    </lineage>
</organism>
<dbReference type="AlphaFoldDB" id="A0A1A8WSP9"/>
<gene>
    <name evidence="2" type="ORF">POVCU1_056550</name>
    <name evidence="1" type="ORF">POVCU2_0100300</name>
</gene>
<evidence type="ECO:0000313" key="2">
    <source>
        <dbReference type="EMBL" id="SBS99984.1"/>
    </source>
</evidence>
<evidence type="ECO:0000313" key="1">
    <source>
        <dbReference type="EMBL" id="SBS95972.1"/>
    </source>
</evidence>
<evidence type="ECO:0008006" key="5">
    <source>
        <dbReference type="Google" id="ProtNLM"/>
    </source>
</evidence>
<reference evidence="3 4" key="1">
    <citation type="submission" date="2016-05" db="EMBL/GenBank/DDBJ databases">
        <authorList>
            <person name="Naeem Raeece"/>
        </authorList>
    </citation>
    <scope>NUCLEOTIDE SEQUENCE [LARGE SCALE GENOMIC DNA]</scope>
</reference>
<proteinExistence type="predicted"/>
<evidence type="ECO:0000313" key="3">
    <source>
        <dbReference type="Proteomes" id="UP000078546"/>
    </source>
</evidence>
<dbReference type="EMBL" id="FLQV01001636">
    <property type="protein sequence ID" value="SBS99984.1"/>
    <property type="molecule type" value="Genomic_DNA"/>
</dbReference>
<reference evidence="1" key="2">
    <citation type="submission" date="2016-05" db="EMBL/GenBank/DDBJ databases">
        <authorList>
            <person name="Lavstsen T."/>
            <person name="Jespersen J.S."/>
        </authorList>
    </citation>
    <scope>NUCLEOTIDE SEQUENCE [LARGE SCALE GENOMIC DNA]</scope>
</reference>